<organism evidence="1 2">
    <name type="scientific">Paraburkholderia bryophila</name>
    <dbReference type="NCBI Taxonomy" id="420952"/>
    <lineage>
        <taxon>Bacteria</taxon>
        <taxon>Pseudomonadati</taxon>
        <taxon>Pseudomonadota</taxon>
        <taxon>Betaproteobacteria</taxon>
        <taxon>Burkholderiales</taxon>
        <taxon>Burkholderiaceae</taxon>
        <taxon>Paraburkholderia</taxon>
    </lineage>
</organism>
<dbReference type="Gene3D" id="3.40.50.1820">
    <property type="entry name" value="alpha/beta hydrolase"/>
    <property type="match status" value="1"/>
</dbReference>
<dbReference type="RefSeq" id="WP_306456872.1">
    <property type="nucleotide sequence ID" value="NZ_JACCAU010000001.1"/>
</dbReference>
<dbReference type="AlphaFoldDB" id="A0A7Y9WFW9"/>
<dbReference type="InterPro" id="IPR010662">
    <property type="entry name" value="RBBP9/YdeN"/>
</dbReference>
<gene>
    <name evidence="1" type="ORF">GGD41_007324</name>
</gene>
<evidence type="ECO:0000313" key="2">
    <source>
        <dbReference type="Proteomes" id="UP000572540"/>
    </source>
</evidence>
<dbReference type="Proteomes" id="UP000572540">
    <property type="component" value="Unassembled WGS sequence"/>
</dbReference>
<comment type="caution">
    <text evidence="1">The sequence shown here is derived from an EMBL/GenBank/DDBJ whole genome shotgun (WGS) entry which is preliminary data.</text>
</comment>
<dbReference type="GO" id="GO:0016787">
    <property type="term" value="F:hydrolase activity"/>
    <property type="evidence" value="ECO:0007669"/>
    <property type="project" value="InterPro"/>
</dbReference>
<dbReference type="EMBL" id="JACCAU010000001">
    <property type="protein sequence ID" value="NYH20096.1"/>
    <property type="molecule type" value="Genomic_DNA"/>
</dbReference>
<name>A0A7Y9WFW9_9BURK</name>
<dbReference type="SUPFAM" id="SSF53474">
    <property type="entry name" value="alpha/beta-Hydrolases"/>
    <property type="match status" value="1"/>
</dbReference>
<dbReference type="InterPro" id="IPR029058">
    <property type="entry name" value="AB_hydrolase_fold"/>
</dbReference>
<evidence type="ECO:0000313" key="1">
    <source>
        <dbReference type="EMBL" id="NYH20096.1"/>
    </source>
</evidence>
<protein>
    <submittedName>
        <fullName evidence="1">Uncharacterized protein</fullName>
    </submittedName>
</protein>
<reference evidence="1 2" key="1">
    <citation type="submission" date="2020-07" db="EMBL/GenBank/DDBJ databases">
        <title>Exploring microbial biodiversity for novel pathways involved in the catabolism of aromatic compounds derived from lignin.</title>
        <authorList>
            <person name="Elkins J."/>
        </authorList>
    </citation>
    <scope>NUCLEOTIDE SEQUENCE [LARGE SCALE GENOMIC DNA]</scope>
    <source>
        <strain evidence="1 2">H2C3B</strain>
    </source>
</reference>
<sequence length="207" mass="22626">MYIAVNSFDSRCCLNSQTFTLVAHSLMESWQMDHPVFVVPGIGNSGPSHWQSVWQATHSDWRRLEVEDWDQVVCDDWVSAIERQVAEIGEETVIVAHSLGCLAVVHWAARHATRIRGALLVAVPDPAAPVFPAVVASGFTPLPSEPLPFRTTIVSSTNDPYGSSDFARARAAAWGSDLIDVGAQGHLNGESGLGDWRQGFKLLETFD</sequence>
<accession>A0A7Y9WFW9</accession>
<proteinExistence type="predicted"/>
<dbReference type="Pfam" id="PF06821">
    <property type="entry name" value="Ser_hydrolase"/>
    <property type="match status" value="1"/>
</dbReference>